<sequence length="224" mass="25994">MHISERNPKETARDYALRTLRDNIVRLELEPGSMVSENVLASEMGLSRTPVREALIELSKVKIVEILSQRGCLISLVDYALVEESRFLRTTLECAILKQVCETASQEQLVRLQANVAMQDFYLKNQESDKLMQLDDEFHAMLFEIAGKMLTHHITESLSIHDDRIRNMALYAVKDLKVVEDHRAILQALMERDAEKASELMHRHLSRYKVEEESLRERYAGYFK</sequence>
<dbReference type="Proteomes" id="UP000823918">
    <property type="component" value="Unassembled WGS sequence"/>
</dbReference>
<dbReference type="EMBL" id="DWWA01000049">
    <property type="protein sequence ID" value="HJC72977.1"/>
    <property type="molecule type" value="Genomic_DNA"/>
</dbReference>
<dbReference type="SMART" id="SM00895">
    <property type="entry name" value="FCD"/>
    <property type="match status" value="1"/>
</dbReference>
<dbReference type="SMART" id="SM00345">
    <property type="entry name" value="HTH_GNTR"/>
    <property type="match status" value="1"/>
</dbReference>
<dbReference type="SUPFAM" id="SSF46785">
    <property type="entry name" value="Winged helix' DNA-binding domain"/>
    <property type="match status" value="1"/>
</dbReference>
<accession>A0A9D2Q7P2</accession>
<evidence type="ECO:0000259" key="4">
    <source>
        <dbReference type="PROSITE" id="PS50949"/>
    </source>
</evidence>
<dbReference type="PANTHER" id="PTHR43537">
    <property type="entry name" value="TRANSCRIPTIONAL REGULATOR, GNTR FAMILY"/>
    <property type="match status" value="1"/>
</dbReference>
<dbReference type="PANTHER" id="PTHR43537:SF5">
    <property type="entry name" value="UXU OPERON TRANSCRIPTIONAL REGULATOR"/>
    <property type="match status" value="1"/>
</dbReference>
<protein>
    <submittedName>
        <fullName evidence="5">GntR family transcriptional regulator</fullName>
    </submittedName>
</protein>
<dbReference type="InterPro" id="IPR036388">
    <property type="entry name" value="WH-like_DNA-bd_sf"/>
</dbReference>
<evidence type="ECO:0000313" key="6">
    <source>
        <dbReference type="Proteomes" id="UP000823918"/>
    </source>
</evidence>
<dbReference type="InterPro" id="IPR008920">
    <property type="entry name" value="TF_FadR/GntR_C"/>
</dbReference>
<dbReference type="InterPro" id="IPR011711">
    <property type="entry name" value="GntR_C"/>
</dbReference>
<dbReference type="InterPro" id="IPR000524">
    <property type="entry name" value="Tscrpt_reg_HTH_GntR"/>
</dbReference>
<evidence type="ECO:0000313" key="5">
    <source>
        <dbReference type="EMBL" id="HJC72977.1"/>
    </source>
</evidence>
<gene>
    <name evidence="5" type="ORF">H9698_09340</name>
</gene>
<name>A0A9D2Q7P2_9FIRM</name>
<dbReference type="PROSITE" id="PS50949">
    <property type="entry name" value="HTH_GNTR"/>
    <property type="match status" value="1"/>
</dbReference>
<proteinExistence type="predicted"/>
<comment type="caution">
    <text evidence="5">The sequence shown here is derived from an EMBL/GenBank/DDBJ whole genome shotgun (WGS) entry which is preliminary data.</text>
</comment>
<dbReference type="GO" id="GO:0003677">
    <property type="term" value="F:DNA binding"/>
    <property type="evidence" value="ECO:0007669"/>
    <property type="project" value="UniProtKB-KW"/>
</dbReference>
<dbReference type="SUPFAM" id="SSF48008">
    <property type="entry name" value="GntR ligand-binding domain-like"/>
    <property type="match status" value="1"/>
</dbReference>
<dbReference type="InterPro" id="IPR036390">
    <property type="entry name" value="WH_DNA-bd_sf"/>
</dbReference>
<dbReference type="Gene3D" id="1.20.120.530">
    <property type="entry name" value="GntR ligand-binding domain-like"/>
    <property type="match status" value="1"/>
</dbReference>
<organism evidence="5 6">
    <name type="scientific">Candidatus Ruthenibacterium merdavium</name>
    <dbReference type="NCBI Taxonomy" id="2838752"/>
    <lineage>
        <taxon>Bacteria</taxon>
        <taxon>Bacillati</taxon>
        <taxon>Bacillota</taxon>
        <taxon>Clostridia</taxon>
        <taxon>Eubacteriales</taxon>
        <taxon>Oscillospiraceae</taxon>
        <taxon>Ruthenibacterium</taxon>
    </lineage>
</organism>
<reference evidence="5" key="2">
    <citation type="submission" date="2021-04" db="EMBL/GenBank/DDBJ databases">
        <authorList>
            <person name="Gilroy R."/>
        </authorList>
    </citation>
    <scope>NUCLEOTIDE SEQUENCE</scope>
    <source>
        <strain evidence="5">5933</strain>
    </source>
</reference>
<keyword evidence="2" id="KW-0238">DNA-binding</keyword>
<keyword evidence="1" id="KW-0805">Transcription regulation</keyword>
<dbReference type="Pfam" id="PF07729">
    <property type="entry name" value="FCD"/>
    <property type="match status" value="1"/>
</dbReference>
<evidence type="ECO:0000256" key="2">
    <source>
        <dbReference type="ARBA" id="ARBA00023125"/>
    </source>
</evidence>
<evidence type="ECO:0000256" key="1">
    <source>
        <dbReference type="ARBA" id="ARBA00023015"/>
    </source>
</evidence>
<dbReference type="GO" id="GO:0003700">
    <property type="term" value="F:DNA-binding transcription factor activity"/>
    <property type="evidence" value="ECO:0007669"/>
    <property type="project" value="InterPro"/>
</dbReference>
<reference evidence="5" key="1">
    <citation type="journal article" date="2021" name="PeerJ">
        <title>Extensive microbial diversity within the chicken gut microbiome revealed by metagenomics and culture.</title>
        <authorList>
            <person name="Gilroy R."/>
            <person name="Ravi A."/>
            <person name="Getino M."/>
            <person name="Pursley I."/>
            <person name="Horton D.L."/>
            <person name="Alikhan N.F."/>
            <person name="Baker D."/>
            <person name="Gharbi K."/>
            <person name="Hall N."/>
            <person name="Watson M."/>
            <person name="Adriaenssens E.M."/>
            <person name="Foster-Nyarko E."/>
            <person name="Jarju S."/>
            <person name="Secka A."/>
            <person name="Antonio M."/>
            <person name="Oren A."/>
            <person name="Chaudhuri R.R."/>
            <person name="La Ragione R."/>
            <person name="Hildebrand F."/>
            <person name="Pallen M.J."/>
        </authorList>
    </citation>
    <scope>NUCLEOTIDE SEQUENCE</scope>
    <source>
        <strain evidence="5">5933</strain>
    </source>
</reference>
<feature type="domain" description="HTH gntR-type" evidence="4">
    <location>
        <begin position="10"/>
        <end position="77"/>
    </location>
</feature>
<dbReference type="AlphaFoldDB" id="A0A9D2Q7P2"/>
<evidence type="ECO:0000256" key="3">
    <source>
        <dbReference type="ARBA" id="ARBA00023163"/>
    </source>
</evidence>
<dbReference type="Gene3D" id="1.10.10.10">
    <property type="entry name" value="Winged helix-like DNA-binding domain superfamily/Winged helix DNA-binding domain"/>
    <property type="match status" value="1"/>
</dbReference>
<keyword evidence="3" id="KW-0804">Transcription</keyword>
<dbReference type="Pfam" id="PF00392">
    <property type="entry name" value="GntR"/>
    <property type="match status" value="1"/>
</dbReference>